<keyword evidence="3 8" id="KW-0436">Ligase</keyword>
<evidence type="ECO:0000313" key="11">
    <source>
        <dbReference type="EMBL" id="EHY30547.1"/>
    </source>
</evidence>
<dbReference type="GO" id="GO:0005737">
    <property type="term" value="C:cytoplasm"/>
    <property type="evidence" value="ECO:0007669"/>
    <property type="project" value="UniProtKB-SubCell"/>
</dbReference>
<feature type="compositionally biased region" description="Low complexity" evidence="9">
    <location>
        <begin position="36"/>
        <end position="66"/>
    </location>
</feature>
<evidence type="ECO:0000256" key="5">
    <source>
        <dbReference type="ARBA" id="ARBA00022741"/>
    </source>
</evidence>
<keyword evidence="12" id="KW-1185">Reference proteome</keyword>
<keyword evidence="4 8" id="KW-0819">tRNA processing</keyword>
<comment type="subcellular location">
    <subcellularLocation>
        <location evidence="1 8">Cytoplasm</location>
    </subcellularLocation>
</comment>
<feature type="compositionally biased region" description="Basic residues" evidence="9">
    <location>
        <begin position="24"/>
        <end position="35"/>
    </location>
</feature>
<dbReference type="InterPro" id="IPR011063">
    <property type="entry name" value="TilS/TtcA_N"/>
</dbReference>
<evidence type="ECO:0000256" key="7">
    <source>
        <dbReference type="ARBA" id="ARBA00048539"/>
    </source>
</evidence>
<dbReference type="RefSeq" id="WP_008543331.1">
    <property type="nucleotide sequence ID" value="NZ_JH605008.1"/>
</dbReference>
<dbReference type="InterPro" id="IPR014729">
    <property type="entry name" value="Rossmann-like_a/b/a_fold"/>
</dbReference>
<evidence type="ECO:0000259" key="10">
    <source>
        <dbReference type="SMART" id="SM00977"/>
    </source>
</evidence>
<feature type="region of interest" description="Disordered" evidence="9">
    <location>
        <begin position="1"/>
        <end position="68"/>
    </location>
</feature>
<feature type="compositionally biased region" description="Basic residues" evidence="9">
    <location>
        <begin position="137"/>
        <end position="147"/>
    </location>
</feature>
<dbReference type="Gene3D" id="1.20.59.20">
    <property type="match status" value="1"/>
</dbReference>
<dbReference type="Gene3D" id="3.40.50.620">
    <property type="entry name" value="HUPs"/>
    <property type="match status" value="1"/>
</dbReference>
<dbReference type="SUPFAM" id="SSF82829">
    <property type="entry name" value="MesJ substrate recognition domain-like"/>
    <property type="match status" value="1"/>
</dbReference>
<dbReference type="SUPFAM" id="SSF56037">
    <property type="entry name" value="PheT/TilS domain"/>
    <property type="match status" value="1"/>
</dbReference>
<feature type="compositionally biased region" description="Basic and acidic residues" evidence="9">
    <location>
        <begin position="787"/>
        <end position="806"/>
    </location>
</feature>
<keyword evidence="2 8" id="KW-0963">Cytoplasm</keyword>
<dbReference type="GO" id="GO:0006400">
    <property type="term" value="P:tRNA modification"/>
    <property type="evidence" value="ECO:0007669"/>
    <property type="project" value="UniProtKB-UniRule"/>
</dbReference>
<dbReference type="GO" id="GO:0032267">
    <property type="term" value="F:tRNA(Ile)-lysidine synthase activity"/>
    <property type="evidence" value="ECO:0007669"/>
    <property type="project" value="UniProtKB-EC"/>
</dbReference>
<comment type="domain">
    <text evidence="8">The N-terminal region contains the highly conserved SGGXDS motif, predicted to be a P-loop motif involved in ATP binding.</text>
</comment>
<accession>H3KH54</accession>
<comment type="caution">
    <text evidence="11">The sequence shown here is derived from an EMBL/GenBank/DDBJ whole genome shotgun (WGS) entry which is preliminary data.</text>
</comment>
<sequence length="806" mass="88174">MAKKKDEAQTTETPLLEVPVLGKSRAKSGAKKPAAKRAQSQKSAKGTKAGAKAVAKTPAAPKTSKAPEADAGLFEGSLFADDAFDIVTDAAVVAAAEDPAPSAEPEVRAAPALEEPQEPKEERKEKEAKEEAAPKRLGAKRRERKKPVLPENDADIPFDPMTLPEPPGGFTGVLSKPVDPKMPNTAPARLPDHLLVERARLALEDEEALRQKKGRLGLGTRTNPLTAKLRGLLYEALEDAADRLVGRAPDEFNLVPLNPVRVVLALSGGRDSMALLDVAARLLKEKSQSLLSQLTAVYVNHGLSPNADQWEAHCRTECERRGVPFRAVRVSVTPEGDGVEARARELRYKALADEAVKLEADIVMTAHHEDDRIETFLIQWLRGAGPEGLAAFPRERMLTSPGALPLSGAAAAASAADQEPSLFSEADSALGAMAGEGAQSADPHPLHAGGLMLVRPWCAVPAEEIHRYVRNMKLKWVEDESNADPSFIRNRIRNEVLPLLESIRPGFRAAAARSVALVAETCEVLKSVAQTDLERCRSTRNPQALSIFALLQLVPSRQAWCLRAWMAEHGMAAPSKARLEEMLRQLREASSDINVHVRVKDREVRRWGSDLVVRDAEPEASETQGDAAIRTETIRFTGGDWTLPDWGGVLAVIPCAEDEPGIALTRLLDPDARIEVSNRRGGAKMKLWPARPSAPLKDLYIEAEIPAFERPAMPLLRINGALVYASGLGLDLRQADDPVKHPERVRFEFHKQKGLWEAAGPVNFADLPDALRREKEEARKKDARARRREDARRKLEARAKKESGRK</sequence>
<proteinExistence type="inferred from homology"/>
<dbReference type="Proteomes" id="UP000004956">
    <property type="component" value="Unassembled WGS sequence"/>
</dbReference>
<dbReference type="Pfam" id="PF09179">
    <property type="entry name" value="TilS"/>
    <property type="match status" value="1"/>
</dbReference>
<dbReference type="NCBIfam" id="TIGR02433">
    <property type="entry name" value="lysidine_TilS_C"/>
    <property type="match status" value="1"/>
</dbReference>
<dbReference type="PATRIC" id="fig|762967.3.peg.1650"/>
<dbReference type="STRING" id="762967.HMPREF9440_02094"/>
<dbReference type="EMBL" id="AFBQ01000314">
    <property type="protein sequence ID" value="EHY30547.1"/>
    <property type="molecule type" value="Genomic_DNA"/>
</dbReference>
<evidence type="ECO:0000256" key="2">
    <source>
        <dbReference type="ARBA" id="ARBA00022490"/>
    </source>
</evidence>
<protein>
    <recommendedName>
        <fullName evidence="8">tRNA(Ile)-lysidine synthase</fullName>
        <ecNumber evidence="8">6.3.4.19</ecNumber>
    </recommendedName>
    <alternativeName>
        <fullName evidence="8">tRNA(Ile)-2-lysyl-cytidine synthase</fullName>
    </alternativeName>
    <alternativeName>
        <fullName evidence="8">tRNA(Ile)-lysidine synthetase</fullName>
    </alternativeName>
</protein>
<keyword evidence="6 8" id="KW-0067">ATP-binding</keyword>
<evidence type="ECO:0000256" key="3">
    <source>
        <dbReference type="ARBA" id="ARBA00022598"/>
    </source>
</evidence>
<dbReference type="InterPro" id="IPR015262">
    <property type="entry name" value="tRNA_Ile_lys_synt_subst-bd"/>
</dbReference>
<reference evidence="11 12" key="1">
    <citation type="submission" date="2011-11" db="EMBL/GenBank/DDBJ databases">
        <authorList>
            <person name="Weinstock G."/>
            <person name="Sodergren E."/>
            <person name="Clifton S."/>
            <person name="Fulton L."/>
            <person name="Fulton B."/>
            <person name="Courtney L."/>
            <person name="Fronick C."/>
            <person name="Harrison M."/>
            <person name="Strong C."/>
            <person name="Farmer C."/>
            <person name="Delahaunty K."/>
            <person name="Markovic C."/>
            <person name="Hall O."/>
            <person name="Minx P."/>
            <person name="Tomlinson C."/>
            <person name="Mitreva M."/>
            <person name="Hou S."/>
            <person name="Chen J."/>
            <person name="Wollam A."/>
            <person name="Pepin K.H."/>
            <person name="Johnson M."/>
            <person name="Bhonagiri V."/>
            <person name="Zhang X."/>
            <person name="Suruliraj S."/>
            <person name="Warren W."/>
            <person name="Chinwalla A."/>
            <person name="Mardis E.R."/>
            <person name="Wilson R.K."/>
        </authorList>
    </citation>
    <scope>NUCLEOTIDE SEQUENCE [LARGE SCALE GENOMIC DNA]</scope>
    <source>
        <strain evidence="11 12">YIT 11816</strain>
    </source>
</reference>
<feature type="binding site" evidence="8">
    <location>
        <begin position="267"/>
        <end position="272"/>
    </location>
    <ligand>
        <name>ATP</name>
        <dbReference type="ChEBI" id="CHEBI:30616"/>
    </ligand>
</feature>
<dbReference type="OrthoDB" id="9807403at2"/>
<dbReference type="InterPro" id="IPR012795">
    <property type="entry name" value="tRNA_Ile_lys_synt_N"/>
</dbReference>
<dbReference type="HOGENOM" id="CLU_018869_2_0_4"/>
<dbReference type="InterPro" id="IPR012094">
    <property type="entry name" value="tRNA_Ile_lys_synt"/>
</dbReference>
<dbReference type="InterPro" id="IPR012796">
    <property type="entry name" value="Lysidine-tRNA-synth_C"/>
</dbReference>
<evidence type="ECO:0000256" key="8">
    <source>
        <dbReference type="HAMAP-Rule" id="MF_01161"/>
    </source>
</evidence>
<evidence type="ECO:0000256" key="9">
    <source>
        <dbReference type="SAM" id="MobiDB-lite"/>
    </source>
</evidence>
<dbReference type="PANTHER" id="PTHR43033">
    <property type="entry name" value="TRNA(ILE)-LYSIDINE SYNTHASE-RELATED"/>
    <property type="match status" value="1"/>
</dbReference>
<comment type="similarity">
    <text evidence="8">Belongs to the tRNA(Ile)-lysidine synthase family.</text>
</comment>
<name>H3KH54_9BURK</name>
<comment type="catalytic activity">
    <reaction evidence="7 8">
        <text>cytidine(34) in tRNA(Ile2) + L-lysine + ATP = lysidine(34) in tRNA(Ile2) + AMP + diphosphate + H(+)</text>
        <dbReference type="Rhea" id="RHEA:43744"/>
        <dbReference type="Rhea" id="RHEA-COMP:10625"/>
        <dbReference type="Rhea" id="RHEA-COMP:10670"/>
        <dbReference type="ChEBI" id="CHEBI:15378"/>
        <dbReference type="ChEBI" id="CHEBI:30616"/>
        <dbReference type="ChEBI" id="CHEBI:32551"/>
        <dbReference type="ChEBI" id="CHEBI:33019"/>
        <dbReference type="ChEBI" id="CHEBI:82748"/>
        <dbReference type="ChEBI" id="CHEBI:83665"/>
        <dbReference type="ChEBI" id="CHEBI:456215"/>
        <dbReference type="EC" id="6.3.4.19"/>
    </reaction>
</comment>
<dbReference type="AlphaFoldDB" id="H3KH54"/>
<gene>
    <name evidence="8" type="primary">tilS</name>
    <name evidence="11" type="ORF">HMPREF9440_02094</name>
</gene>
<dbReference type="Pfam" id="PF11734">
    <property type="entry name" value="TilS_C"/>
    <property type="match status" value="1"/>
</dbReference>
<dbReference type="SUPFAM" id="SSF52402">
    <property type="entry name" value="Adenine nucleotide alpha hydrolases-like"/>
    <property type="match status" value="1"/>
</dbReference>
<evidence type="ECO:0000313" key="12">
    <source>
        <dbReference type="Proteomes" id="UP000004956"/>
    </source>
</evidence>
<dbReference type="PANTHER" id="PTHR43033:SF1">
    <property type="entry name" value="TRNA(ILE)-LYSIDINE SYNTHASE-RELATED"/>
    <property type="match status" value="1"/>
</dbReference>
<organism evidence="11 12">
    <name type="scientific">Sutterella parvirubra YIT 11816</name>
    <dbReference type="NCBI Taxonomy" id="762967"/>
    <lineage>
        <taxon>Bacteria</taxon>
        <taxon>Pseudomonadati</taxon>
        <taxon>Pseudomonadota</taxon>
        <taxon>Betaproteobacteria</taxon>
        <taxon>Burkholderiales</taxon>
        <taxon>Sutterellaceae</taxon>
        <taxon>Sutterella</taxon>
    </lineage>
</organism>
<feature type="domain" description="Lysidine-tRNA(Ile) synthetase C-terminal" evidence="10">
    <location>
        <begin position="674"/>
        <end position="749"/>
    </location>
</feature>
<dbReference type="CDD" id="cd01992">
    <property type="entry name" value="TilS_N"/>
    <property type="match status" value="1"/>
</dbReference>
<feature type="compositionally biased region" description="Low complexity" evidence="9">
    <location>
        <begin position="96"/>
        <end position="114"/>
    </location>
</feature>
<evidence type="ECO:0000256" key="4">
    <source>
        <dbReference type="ARBA" id="ARBA00022694"/>
    </source>
</evidence>
<dbReference type="GO" id="GO:0005524">
    <property type="term" value="F:ATP binding"/>
    <property type="evidence" value="ECO:0007669"/>
    <property type="project" value="UniProtKB-UniRule"/>
</dbReference>
<evidence type="ECO:0000256" key="6">
    <source>
        <dbReference type="ARBA" id="ARBA00022840"/>
    </source>
</evidence>
<feature type="region of interest" description="Disordered" evidence="9">
    <location>
        <begin position="774"/>
        <end position="806"/>
    </location>
</feature>
<dbReference type="EC" id="6.3.4.19" evidence="8"/>
<dbReference type="SMART" id="SM00977">
    <property type="entry name" value="TilS_C"/>
    <property type="match status" value="1"/>
</dbReference>
<dbReference type="HAMAP" id="MF_01161">
    <property type="entry name" value="tRNA_Ile_lys_synt"/>
    <property type="match status" value="1"/>
</dbReference>
<keyword evidence="5 8" id="KW-0547">Nucleotide-binding</keyword>
<feature type="region of interest" description="Disordered" evidence="9">
    <location>
        <begin position="96"/>
        <end position="161"/>
    </location>
</feature>
<evidence type="ECO:0000256" key="1">
    <source>
        <dbReference type="ARBA" id="ARBA00004496"/>
    </source>
</evidence>
<feature type="compositionally biased region" description="Basic and acidic residues" evidence="9">
    <location>
        <begin position="117"/>
        <end position="134"/>
    </location>
</feature>
<dbReference type="Pfam" id="PF01171">
    <property type="entry name" value="ATP_bind_3"/>
    <property type="match status" value="1"/>
</dbReference>
<dbReference type="NCBIfam" id="TIGR02432">
    <property type="entry name" value="lysidine_TilS_N"/>
    <property type="match status" value="1"/>
</dbReference>
<comment type="function">
    <text evidence="8">Ligates lysine onto the cytidine present at position 34 of the AUA codon-specific tRNA(Ile) that contains the anticodon CAU, in an ATP-dependent manner. Cytidine is converted to lysidine, thus changing the amino acid specificity of the tRNA from methionine to isoleucine.</text>
</comment>